<dbReference type="SUPFAM" id="SSF47144">
    <property type="entry name" value="HSC20 (HSCB), C-terminal oligomerisation domain"/>
    <property type="match status" value="1"/>
</dbReference>
<evidence type="ECO:0000313" key="3">
    <source>
        <dbReference type="EMBL" id="CAD9307045.1"/>
    </source>
</evidence>
<protein>
    <recommendedName>
        <fullName evidence="2">Co-chaperone HscB C-terminal oligomerisation domain-containing protein</fullName>
    </recommendedName>
</protein>
<dbReference type="InterPro" id="IPR009073">
    <property type="entry name" value="HscB_oligo_C"/>
</dbReference>
<sequence>MSFAHKCISSSAKPMVQAMELNQATVCSRCLSLSPTPRSLAALSTAFPTFSSLVDPIPPPPPRSRSSFTSPFLMWCRVQQKQFHPDVVGAALRGTQGGLAVDEALARSSIVSGLISGAASLSRDGTRLAAHVLAGISAADVGADEDAAGWLTLPEGHVTLAPDELMQAMEIREEVDDLSDPPSLLRLLDELQARYRVEQTSLLELMGPALAAVDAGHHAGAVSSATVEQRYVHLARMRYLDRALEAIAEKLP</sequence>
<accession>A0A7S1YKV7</accession>
<evidence type="ECO:0000256" key="1">
    <source>
        <dbReference type="ARBA" id="ARBA00023186"/>
    </source>
</evidence>
<feature type="domain" description="Co-chaperone HscB C-terminal oligomerisation" evidence="2">
    <location>
        <begin position="163"/>
        <end position="247"/>
    </location>
</feature>
<dbReference type="EMBL" id="HBGL01014302">
    <property type="protein sequence ID" value="CAD9307045.1"/>
    <property type="molecule type" value="Transcribed_RNA"/>
</dbReference>
<dbReference type="Gene3D" id="1.20.1280.20">
    <property type="entry name" value="HscB, C-terminal domain"/>
    <property type="match status" value="1"/>
</dbReference>
<organism evidence="3">
    <name type="scientific">Sexangularia sp. CB-2014</name>
    <dbReference type="NCBI Taxonomy" id="1486929"/>
    <lineage>
        <taxon>Eukaryota</taxon>
        <taxon>Amoebozoa</taxon>
        <taxon>Tubulinea</taxon>
        <taxon>Elardia</taxon>
        <taxon>Arcellinida</taxon>
        <taxon>Arcellinida incertae sedis</taxon>
        <taxon>Sexangularia</taxon>
    </lineage>
</organism>
<keyword evidence="1" id="KW-0143">Chaperone</keyword>
<dbReference type="GO" id="GO:0051259">
    <property type="term" value="P:protein complex oligomerization"/>
    <property type="evidence" value="ECO:0007669"/>
    <property type="project" value="InterPro"/>
</dbReference>
<gene>
    <name evidence="3" type="ORF">SSP0437_LOCUS11181</name>
</gene>
<evidence type="ECO:0000259" key="2">
    <source>
        <dbReference type="Pfam" id="PF07743"/>
    </source>
</evidence>
<name>A0A7S1YKV7_9EUKA</name>
<reference evidence="3" key="1">
    <citation type="submission" date="2021-01" db="EMBL/GenBank/DDBJ databases">
        <authorList>
            <person name="Corre E."/>
            <person name="Pelletier E."/>
            <person name="Niang G."/>
            <person name="Scheremetjew M."/>
            <person name="Finn R."/>
            <person name="Kale V."/>
            <person name="Holt S."/>
            <person name="Cochrane G."/>
            <person name="Meng A."/>
            <person name="Brown T."/>
            <person name="Cohen L."/>
        </authorList>
    </citation>
    <scope>NUCLEOTIDE SEQUENCE</scope>
    <source>
        <strain evidence="3">ATCC 50979</strain>
    </source>
</reference>
<proteinExistence type="predicted"/>
<dbReference type="AlphaFoldDB" id="A0A7S1YKV7"/>
<dbReference type="Pfam" id="PF07743">
    <property type="entry name" value="HSCB_C"/>
    <property type="match status" value="1"/>
</dbReference>
<dbReference type="InterPro" id="IPR036386">
    <property type="entry name" value="HscB_C_sf"/>
</dbReference>